<keyword evidence="6" id="KW-1185">Reference proteome</keyword>
<dbReference type="SMART" id="SM00421">
    <property type="entry name" value="HTH_LUXR"/>
    <property type="match status" value="1"/>
</dbReference>
<dbReference type="Pfam" id="PF01590">
    <property type="entry name" value="GAF"/>
    <property type="match status" value="1"/>
</dbReference>
<dbReference type="RefSeq" id="WP_007571742.1">
    <property type="nucleotide sequence ID" value="NZ_AGUD01000049.1"/>
</dbReference>
<dbReference type="GO" id="GO:0003677">
    <property type="term" value="F:DNA binding"/>
    <property type="evidence" value="ECO:0007669"/>
    <property type="project" value="UniProtKB-KW"/>
</dbReference>
<evidence type="ECO:0000256" key="3">
    <source>
        <dbReference type="ARBA" id="ARBA00023163"/>
    </source>
</evidence>
<name>H0E2Q1_9ACTN</name>
<feature type="domain" description="HTH luxR-type" evidence="4">
    <location>
        <begin position="303"/>
        <end position="368"/>
    </location>
</feature>
<dbReference type="InterPro" id="IPR016032">
    <property type="entry name" value="Sig_transdc_resp-reg_C-effctor"/>
</dbReference>
<comment type="caution">
    <text evidence="5">The sequence shown here is derived from an EMBL/GenBank/DDBJ whole genome shotgun (WGS) entry which is preliminary data.</text>
</comment>
<dbReference type="InterPro" id="IPR003018">
    <property type="entry name" value="GAF"/>
</dbReference>
<dbReference type="Proteomes" id="UP000005143">
    <property type="component" value="Unassembled WGS sequence"/>
</dbReference>
<evidence type="ECO:0000313" key="5">
    <source>
        <dbReference type="EMBL" id="EHN12065.1"/>
    </source>
</evidence>
<dbReference type="InterPro" id="IPR000792">
    <property type="entry name" value="Tscrpt_reg_LuxR_C"/>
</dbReference>
<dbReference type="AlphaFoldDB" id="H0E2Q1"/>
<keyword evidence="1" id="KW-0805">Transcription regulation</keyword>
<dbReference type="PROSITE" id="PS50043">
    <property type="entry name" value="HTH_LUXR_2"/>
    <property type="match status" value="1"/>
</dbReference>
<sequence>MQQRVAHVLGEAGVSADEGSAAPLRDGLADAMRDLLARIEETADEAAADLVARCRELVALADLREELAEVELTRRLDMFVRVHEAVVRLREAGSVESIIRGAPEAVAEACDFDRVAVYRVDGSLMVAEAFYHRDDPARAAELLSFSRAHPAQLQEQILETEMVRRRRPIVVHDAQHHPSTYKPLVRPYGTHAYVAAPIMPEGRVIGFVHADKGVRRPDDPRAVDEFDRDVLWGFAEGLGHAIERVGLVDRMHAQSADVRRLMARAASAVDEYVDTRVELISTPHDGSGATSAARAILADQPDPDSPLAMLTRREREVLGLVAAGATNAQIAARLVITVGTAKSHVARILRKLGAANRVEAVTTYLRARGQQGA</sequence>
<dbReference type="SMART" id="SM00065">
    <property type="entry name" value="GAF"/>
    <property type="match status" value="1"/>
</dbReference>
<keyword evidence="2" id="KW-0238">DNA-binding</keyword>
<dbReference type="SUPFAM" id="SSF55781">
    <property type="entry name" value="GAF domain-like"/>
    <property type="match status" value="1"/>
</dbReference>
<evidence type="ECO:0000256" key="1">
    <source>
        <dbReference type="ARBA" id="ARBA00023015"/>
    </source>
</evidence>
<dbReference type="PRINTS" id="PR00038">
    <property type="entry name" value="HTHLUXR"/>
</dbReference>
<reference evidence="5 6" key="1">
    <citation type="journal article" date="2013" name="Biodegradation">
        <title>Quantitative proteomic analysis of ibuprofen-degrading Patulibacter sp. strain I11.</title>
        <authorList>
            <person name="Almeida B."/>
            <person name="Kjeldal H."/>
            <person name="Lolas I."/>
            <person name="Knudsen A.D."/>
            <person name="Carvalho G."/>
            <person name="Nielsen K.L."/>
            <person name="Barreto Crespo M.T."/>
            <person name="Stensballe A."/>
            <person name="Nielsen J.L."/>
        </authorList>
    </citation>
    <scope>NUCLEOTIDE SEQUENCE [LARGE SCALE GENOMIC DNA]</scope>
    <source>
        <strain evidence="5 6">I11</strain>
    </source>
</reference>
<evidence type="ECO:0000259" key="4">
    <source>
        <dbReference type="PROSITE" id="PS50043"/>
    </source>
</evidence>
<evidence type="ECO:0000256" key="2">
    <source>
        <dbReference type="ARBA" id="ARBA00023125"/>
    </source>
</evidence>
<proteinExistence type="predicted"/>
<keyword evidence="3" id="KW-0804">Transcription</keyword>
<accession>H0E2Q1</accession>
<protein>
    <submittedName>
        <fullName evidence="5">Putative GAF sensor protein</fullName>
    </submittedName>
</protein>
<dbReference type="PANTHER" id="PTHR44688:SF16">
    <property type="entry name" value="DNA-BINDING TRANSCRIPTIONAL ACTIVATOR DEVR_DOSR"/>
    <property type="match status" value="1"/>
</dbReference>
<dbReference type="Pfam" id="PF00196">
    <property type="entry name" value="GerE"/>
    <property type="match status" value="1"/>
</dbReference>
<organism evidence="5 6">
    <name type="scientific">Patulibacter medicamentivorans</name>
    <dbReference type="NCBI Taxonomy" id="1097667"/>
    <lineage>
        <taxon>Bacteria</taxon>
        <taxon>Bacillati</taxon>
        <taxon>Actinomycetota</taxon>
        <taxon>Thermoleophilia</taxon>
        <taxon>Solirubrobacterales</taxon>
        <taxon>Patulibacteraceae</taxon>
        <taxon>Patulibacter</taxon>
    </lineage>
</organism>
<evidence type="ECO:0000313" key="6">
    <source>
        <dbReference type="Proteomes" id="UP000005143"/>
    </source>
</evidence>
<dbReference type="EMBL" id="AGUD01000049">
    <property type="protein sequence ID" value="EHN12065.1"/>
    <property type="molecule type" value="Genomic_DNA"/>
</dbReference>
<dbReference type="Gene3D" id="1.10.10.10">
    <property type="entry name" value="Winged helix-like DNA-binding domain superfamily/Winged helix DNA-binding domain"/>
    <property type="match status" value="1"/>
</dbReference>
<dbReference type="InterPro" id="IPR036388">
    <property type="entry name" value="WH-like_DNA-bd_sf"/>
</dbReference>
<dbReference type="InterPro" id="IPR029016">
    <property type="entry name" value="GAF-like_dom_sf"/>
</dbReference>
<dbReference type="Gene3D" id="3.30.450.40">
    <property type="match status" value="1"/>
</dbReference>
<dbReference type="SUPFAM" id="SSF46894">
    <property type="entry name" value="C-terminal effector domain of the bipartite response regulators"/>
    <property type="match status" value="1"/>
</dbReference>
<dbReference type="PANTHER" id="PTHR44688">
    <property type="entry name" value="DNA-BINDING TRANSCRIPTIONAL ACTIVATOR DEVR_DOSR"/>
    <property type="match status" value="1"/>
</dbReference>
<dbReference type="CDD" id="cd06170">
    <property type="entry name" value="LuxR_C_like"/>
    <property type="match status" value="1"/>
</dbReference>
<gene>
    <name evidence="5" type="ORF">PAI11_10640</name>
</gene>
<dbReference type="GO" id="GO:0006355">
    <property type="term" value="P:regulation of DNA-templated transcription"/>
    <property type="evidence" value="ECO:0007669"/>
    <property type="project" value="InterPro"/>
</dbReference>